<dbReference type="InterPro" id="IPR016181">
    <property type="entry name" value="Acyl_CoA_acyltransferase"/>
</dbReference>
<keyword evidence="3" id="KW-1185">Reference proteome</keyword>
<dbReference type="OrthoDB" id="9789605at2"/>
<dbReference type="InterPro" id="IPR000182">
    <property type="entry name" value="GNAT_dom"/>
</dbReference>
<evidence type="ECO:0000259" key="1">
    <source>
        <dbReference type="PROSITE" id="PS51186"/>
    </source>
</evidence>
<dbReference type="AlphaFoldDB" id="A0A1E5H716"/>
<dbReference type="CDD" id="cd04301">
    <property type="entry name" value="NAT_SF"/>
    <property type="match status" value="1"/>
</dbReference>
<gene>
    <name evidence="2" type="ORF">BCR25_02425</name>
</gene>
<dbReference type="SUPFAM" id="SSF55729">
    <property type="entry name" value="Acyl-CoA N-acyltransferases (Nat)"/>
    <property type="match status" value="1"/>
</dbReference>
<dbReference type="PROSITE" id="PS51186">
    <property type="entry name" value="GNAT"/>
    <property type="match status" value="1"/>
</dbReference>
<feature type="domain" description="N-acetyltransferase" evidence="1">
    <location>
        <begin position="3"/>
        <end position="142"/>
    </location>
</feature>
<dbReference type="Proteomes" id="UP000095094">
    <property type="component" value="Unassembled WGS sequence"/>
</dbReference>
<proteinExistence type="predicted"/>
<sequence>MIKKIERPTTKELETILTIWLSANIEAHPFIPKSYWLDNFEFVKAHLPQAALYVSIEANEIVGFLGMTNNYIAGIFILSAYRNQKIGQALLNEVKQTHDHLRLSVYKKNQAAVAFYLKQDFQLINEQVDATGEVEYELIWKR</sequence>
<dbReference type="Pfam" id="PF13673">
    <property type="entry name" value="Acetyltransf_10"/>
    <property type="match status" value="1"/>
</dbReference>
<name>A0A1E5H716_9ENTE</name>
<evidence type="ECO:0000313" key="2">
    <source>
        <dbReference type="EMBL" id="OEG20692.1"/>
    </source>
</evidence>
<keyword evidence="2" id="KW-0808">Transferase</keyword>
<dbReference type="Gene3D" id="3.40.630.30">
    <property type="match status" value="1"/>
</dbReference>
<protein>
    <submittedName>
        <fullName evidence="2">GNAT family N-acetyltransferase</fullName>
    </submittedName>
</protein>
<organism evidence="2 3">
    <name type="scientific">Enterococcus termitis</name>
    <dbReference type="NCBI Taxonomy" id="332950"/>
    <lineage>
        <taxon>Bacteria</taxon>
        <taxon>Bacillati</taxon>
        <taxon>Bacillota</taxon>
        <taxon>Bacilli</taxon>
        <taxon>Lactobacillales</taxon>
        <taxon>Enterococcaceae</taxon>
        <taxon>Enterococcus</taxon>
    </lineage>
</organism>
<reference evidence="3" key="1">
    <citation type="submission" date="2016-09" db="EMBL/GenBank/DDBJ databases">
        <authorList>
            <person name="Gulvik C.A."/>
        </authorList>
    </citation>
    <scope>NUCLEOTIDE SEQUENCE [LARGE SCALE GENOMIC DNA]</scope>
    <source>
        <strain evidence="3">LMG 8895</strain>
    </source>
</reference>
<evidence type="ECO:0000313" key="3">
    <source>
        <dbReference type="Proteomes" id="UP000095094"/>
    </source>
</evidence>
<dbReference type="GO" id="GO:0016747">
    <property type="term" value="F:acyltransferase activity, transferring groups other than amino-acyl groups"/>
    <property type="evidence" value="ECO:0007669"/>
    <property type="project" value="InterPro"/>
</dbReference>
<dbReference type="RefSeq" id="WP_069662000.1">
    <property type="nucleotide sequence ID" value="NZ_JBHUJJ010000001.1"/>
</dbReference>
<dbReference type="EMBL" id="MIJY01000001">
    <property type="protein sequence ID" value="OEG20692.1"/>
    <property type="molecule type" value="Genomic_DNA"/>
</dbReference>
<comment type="caution">
    <text evidence="2">The sequence shown here is derived from an EMBL/GenBank/DDBJ whole genome shotgun (WGS) entry which is preliminary data.</text>
</comment>
<accession>A0A1E5H716</accession>